<reference evidence="6 7" key="1">
    <citation type="journal article" date="2010" name="Virol. J.">
        <title>Genomes of the T4-related bacteriophages as windows on microbial genome evolution.</title>
        <authorList>
            <person name="Petrov V.M."/>
            <person name="Ratnayaka S."/>
            <person name="Nolan J.M."/>
            <person name="Miller E.S."/>
            <person name="Karam J.D."/>
        </authorList>
    </citation>
    <scope>NUCLEOTIDE SEQUENCE [LARGE SCALE GENOMIC DNA]</scope>
</reference>
<keyword evidence="4" id="KW-0067">ATP-binding</keyword>
<dbReference type="Proteomes" id="UP000008731">
    <property type="component" value="Segment"/>
</dbReference>
<protein>
    <submittedName>
        <fullName evidence="6">UvsW RNA-DNA and DNA-DNA helicase</fullName>
    </submittedName>
</protein>
<dbReference type="Pfam" id="PF00271">
    <property type="entry name" value="Helicase_C"/>
    <property type="match status" value="1"/>
</dbReference>
<evidence type="ECO:0000259" key="5">
    <source>
        <dbReference type="PROSITE" id="PS51192"/>
    </source>
</evidence>
<dbReference type="KEGG" id="vg:9926623"/>
<name>E5EPX3_9CAUD</name>
<dbReference type="InterPro" id="IPR027417">
    <property type="entry name" value="P-loop_NTPase"/>
</dbReference>
<evidence type="ECO:0000256" key="3">
    <source>
        <dbReference type="ARBA" id="ARBA00022806"/>
    </source>
</evidence>
<organism evidence="6 7">
    <name type="scientific">Acinetobacter phage Acj9</name>
    <dbReference type="NCBI Taxonomy" id="760939"/>
    <lineage>
        <taxon>Viruses</taxon>
        <taxon>Duplodnaviria</taxon>
        <taxon>Heunggongvirae</taxon>
        <taxon>Uroviricota</taxon>
        <taxon>Caudoviricetes</taxon>
        <taxon>Pantevenvirales</taxon>
        <taxon>Straboviridae</taxon>
        <taxon>Twarogvirinae</taxon>
        <taxon>Acajnonavirus</taxon>
        <taxon>Acajnonavirus acj9</taxon>
    </lineage>
</organism>
<dbReference type="Pfam" id="PF04851">
    <property type="entry name" value="ResIII"/>
    <property type="match status" value="1"/>
</dbReference>
<keyword evidence="1" id="KW-0547">Nucleotide-binding</keyword>
<dbReference type="RefSeq" id="YP_004010326.1">
    <property type="nucleotide sequence ID" value="NC_014663.1"/>
</dbReference>
<evidence type="ECO:0000256" key="4">
    <source>
        <dbReference type="ARBA" id="ARBA00022840"/>
    </source>
</evidence>
<evidence type="ECO:0000256" key="2">
    <source>
        <dbReference type="ARBA" id="ARBA00022801"/>
    </source>
</evidence>
<dbReference type="GO" id="GO:0005524">
    <property type="term" value="F:ATP binding"/>
    <property type="evidence" value="ECO:0007669"/>
    <property type="project" value="UniProtKB-KW"/>
</dbReference>
<dbReference type="EMBL" id="HM004124">
    <property type="protein sequence ID" value="ADG60089.1"/>
    <property type="molecule type" value="Genomic_DNA"/>
</dbReference>
<evidence type="ECO:0000256" key="1">
    <source>
        <dbReference type="ARBA" id="ARBA00022741"/>
    </source>
</evidence>
<dbReference type="PANTHER" id="PTHR11274:SF0">
    <property type="entry name" value="GENERAL TRANSCRIPTION AND DNA REPAIR FACTOR IIH HELICASE SUBUNIT XPB"/>
    <property type="match status" value="1"/>
</dbReference>
<dbReference type="InterPro" id="IPR049409">
    <property type="entry name" value="UvsW_N"/>
</dbReference>
<dbReference type="InterPro" id="IPR001650">
    <property type="entry name" value="Helicase_C-like"/>
</dbReference>
<dbReference type="OrthoDB" id="2008at10239"/>
<accession>E5EPX3</accession>
<keyword evidence="3 6" id="KW-0347">Helicase</keyword>
<dbReference type="SMART" id="SM00490">
    <property type="entry name" value="HELICc"/>
    <property type="match status" value="1"/>
</dbReference>
<dbReference type="InterPro" id="IPR050615">
    <property type="entry name" value="ATP-dep_DNA_Helicase"/>
</dbReference>
<keyword evidence="2" id="KW-0378">Hydrolase</keyword>
<dbReference type="InterPro" id="IPR049430">
    <property type="entry name" value="UvsW_N_sf"/>
</dbReference>
<dbReference type="SUPFAM" id="SSF52540">
    <property type="entry name" value="P-loop containing nucleoside triphosphate hydrolases"/>
    <property type="match status" value="2"/>
</dbReference>
<dbReference type="Gene3D" id="3.30.780.20">
    <property type="match status" value="1"/>
</dbReference>
<feature type="domain" description="Helicase ATP-binding" evidence="5">
    <location>
        <begin position="123"/>
        <end position="276"/>
    </location>
</feature>
<dbReference type="SMART" id="SM00487">
    <property type="entry name" value="DEXDc"/>
    <property type="match status" value="1"/>
</dbReference>
<dbReference type="InterPro" id="IPR006935">
    <property type="entry name" value="Helicase/UvrB_N"/>
</dbReference>
<dbReference type="Gene3D" id="3.40.50.300">
    <property type="entry name" value="P-loop containing nucleotide triphosphate hydrolases"/>
    <property type="match status" value="2"/>
</dbReference>
<gene>
    <name evidence="6" type="primary">uvsW</name>
    <name evidence="6" type="ORF">Acj9p189</name>
</gene>
<dbReference type="InterPro" id="IPR014001">
    <property type="entry name" value="Helicase_ATP-bd"/>
</dbReference>
<proteinExistence type="predicted"/>
<dbReference type="PANTHER" id="PTHR11274">
    <property type="entry name" value="RAD25/XP-B DNA REPAIR HELICASE"/>
    <property type="match status" value="1"/>
</dbReference>
<keyword evidence="7" id="KW-1185">Reference proteome</keyword>
<dbReference type="GO" id="GO:0003677">
    <property type="term" value="F:DNA binding"/>
    <property type="evidence" value="ECO:0007669"/>
    <property type="project" value="InterPro"/>
</dbReference>
<dbReference type="GeneID" id="9926623"/>
<dbReference type="GO" id="GO:0016787">
    <property type="term" value="F:hydrolase activity"/>
    <property type="evidence" value="ECO:0007669"/>
    <property type="project" value="UniProtKB-KW"/>
</dbReference>
<dbReference type="PROSITE" id="PS51192">
    <property type="entry name" value="HELICASE_ATP_BIND_1"/>
    <property type="match status" value="1"/>
</dbReference>
<dbReference type="Pfam" id="PF21241">
    <property type="entry name" value="UvsW_N"/>
    <property type="match status" value="1"/>
</dbReference>
<dbReference type="GO" id="GO:0004386">
    <property type="term" value="F:helicase activity"/>
    <property type="evidence" value="ECO:0007669"/>
    <property type="project" value="UniProtKB-KW"/>
</dbReference>
<sequence>MSDINVEFYDYSHIKITAKQSIFKELREHFSFFVDGYQFSPKFIYGNWDGKLKLLEPNGLLPFGLLAQVVKFATNNMCSISIDQDVKHTNGLTYENFIKWVDSRKYYSGSTEIYPHWFQLQAVHEGLVNKRRILNLPTSAGKSLIQAMLTKFVTENSDRSVLILVPTVGLVEQMKDDLIDYRLFNESEIAEVRAGKNQKNERVVISTWQSAIKKPKKWFDQFGMLLCDEMHLAIGQSISNIINKMVFCEYKIGLSGSLRDGKANLMQYVGLFGEIFCPVTTKGLMESGQISNLKINAIVLKYPEAVSTAVAGIDYASEIKAITNFGRRTSWVANLAVRLASRKENAFVMFKHIEHGKKILDAIKALGYDNVHYVSGEVSPDERTRLKRLAEENTGVIIIASYGVFSTGISVKNLHHVIFAHGVKSKIIVLQTIGRVLRKHGSKSTAMVWDIIDDMSITVEKNGVKTRKNVNYLLKHGIDRIERYGQEQFDYVIKDVYL</sequence>
<evidence type="ECO:0000313" key="7">
    <source>
        <dbReference type="Proteomes" id="UP000008731"/>
    </source>
</evidence>
<evidence type="ECO:0000313" key="6">
    <source>
        <dbReference type="EMBL" id="ADG60089.1"/>
    </source>
</evidence>